<feature type="transmembrane region" description="Helical" evidence="1">
    <location>
        <begin position="85"/>
        <end position="107"/>
    </location>
</feature>
<feature type="transmembrane region" description="Helical" evidence="1">
    <location>
        <begin position="55"/>
        <end position="78"/>
    </location>
</feature>
<dbReference type="Proteomes" id="UP001315278">
    <property type="component" value="Unassembled WGS sequence"/>
</dbReference>
<evidence type="ECO:0000313" key="2">
    <source>
        <dbReference type="EMBL" id="MBR0799567.1"/>
    </source>
</evidence>
<protein>
    <submittedName>
        <fullName evidence="2">Uncharacterized protein</fullName>
    </submittedName>
</protein>
<accession>A0ABS5FRX1</accession>
<evidence type="ECO:0000256" key="1">
    <source>
        <dbReference type="SAM" id="Phobius"/>
    </source>
</evidence>
<comment type="caution">
    <text evidence="2">The sequence shown here is derived from an EMBL/GenBank/DDBJ whole genome shotgun (WGS) entry which is preliminary data.</text>
</comment>
<keyword evidence="1" id="KW-1133">Transmembrane helix</keyword>
<name>A0ABS5FRX1_9BRAD</name>
<keyword evidence="3" id="KW-1185">Reference proteome</keyword>
<keyword evidence="1" id="KW-0812">Transmembrane</keyword>
<gene>
    <name evidence="2" type="ORF">JQ615_29765</name>
</gene>
<organism evidence="2 3">
    <name type="scientific">Bradyrhizobium jicamae</name>
    <dbReference type="NCBI Taxonomy" id="280332"/>
    <lineage>
        <taxon>Bacteria</taxon>
        <taxon>Pseudomonadati</taxon>
        <taxon>Pseudomonadota</taxon>
        <taxon>Alphaproteobacteria</taxon>
        <taxon>Hyphomicrobiales</taxon>
        <taxon>Nitrobacteraceae</taxon>
        <taxon>Bradyrhizobium</taxon>
    </lineage>
</organism>
<keyword evidence="1" id="KW-0472">Membrane</keyword>
<dbReference type="EMBL" id="JAFCJH010000040">
    <property type="protein sequence ID" value="MBR0799567.1"/>
    <property type="molecule type" value="Genomic_DNA"/>
</dbReference>
<reference evidence="3" key="1">
    <citation type="journal article" date="2021" name="ISME J.">
        <title>Evolutionary origin and ecological implication of a unique nif island in free-living Bradyrhizobium lineages.</title>
        <authorList>
            <person name="Tao J."/>
        </authorList>
    </citation>
    <scope>NUCLEOTIDE SEQUENCE [LARGE SCALE GENOMIC DNA]</scope>
    <source>
        <strain evidence="3">SZCCT0434</strain>
    </source>
</reference>
<evidence type="ECO:0000313" key="3">
    <source>
        <dbReference type="Proteomes" id="UP001315278"/>
    </source>
</evidence>
<proteinExistence type="predicted"/>
<sequence>MVSEVAAVSNFRRTLRYLRHPMLVVLFLVAANVGVDVLAQPKQGSLFGNDLTTTELVILGLTCSILLVELVGAVISLVRKNLLKLLFHCLAITLLVCATVFAEPLLFARQYLNLWLFAGNYEDCARSAEPYGEGTTFALCSVQSFGSAYDVIVYDSGAQIALRQAVRSAAFRQFLKTRASPVLSECRTWPGKRLSAHFYNVQFDCDSDPDN</sequence>
<dbReference type="RefSeq" id="WP_212494331.1">
    <property type="nucleotide sequence ID" value="NZ_JAFCJH010000040.1"/>
</dbReference>